<sequence length="248" mass="29017">MRMFDVHIQGDLIWVRPLFPDLAFKVYENNLHLAANSNSREAYLTLQKPAPSTLITIEYVVNDTLQREQYPLRQYFVTRDRTFQAGDILVASDNIKAELTGYLGHAAIVINEKELTEAPGSEPAIVKDSIQQFLVKHPLHAQFRPKQAKIGKKAADYAIQYLQDYHNNLKKGVQQPKFSFNLSQDLDDPWEEIYCSKLVWLCYHFGADYTFENDYLWFSPEDMYHQLLENDDFELIYQHQDVEFLIDT</sequence>
<evidence type="ECO:0008006" key="3">
    <source>
        <dbReference type="Google" id="ProtNLM"/>
    </source>
</evidence>
<dbReference type="InterPro" id="IPR038765">
    <property type="entry name" value="Papain-like_cys_pep_sf"/>
</dbReference>
<reference evidence="1 2" key="1">
    <citation type="submission" date="2022-04" db="EMBL/GenBank/DDBJ databases">
        <title>Gracilibacillus sp. isolated from saltern.</title>
        <authorList>
            <person name="Won M."/>
            <person name="Lee C.-M."/>
            <person name="Woen H.-Y."/>
            <person name="Kwon S.-W."/>
        </authorList>
    </citation>
    <scope>NUCLEOTIDE SEQUENCE [LARGE SCALE GENOMIC DNA]</scope>
    <source>
        <strain evidence="1 2">SSWR10-1</strain>
    </source>
</reference>
<proteinExistence type="predicted"/>
<dbReference type="Gene3D" id="3.90.1720.10">
    <property type="entry name" value="endopeptidase domain like (from Nostoc punctiforme)"/>
    <property type="match status" value="1"/>
</dbReference>
<dbReference type="Proteomes" id="UP000831782">
    <property type="component" value="Chromosome"/>
</dbReference>
<accession>A0ABY4F035</accession>
<evidence type="ECO:0000313" key="2">
    <source>
        <dbReference type="Proteomes" id="UP000831782"/>
    </source>
</evidence>
<keyword evidence="2" id="KW-1185">Reference proteome</keyword>
<organism evidence="1 2">
    <name type="scientific">Gracilibacillus caseinilyticus</name>
    <dbReference type="NCBI Taxonomy" id="2932256"/>
    <lineage>
        <taxon>Bacteria</taxon>
        <taxon>Bacillati</taxon>
        <taxon>Bacillota</taxon>
        <taxon>Bacilli</taxon>
        <taxon>Bacillales</taxon>
        <taxon>Bacillaceae</taxon>
        <taxon>Gracilibacillus</taxon>
    </lineage>
</organism>
<protein>
    <recommendedName>
        <fullName evidence="3">Permuted papain-like amidase enzyme, YaeF/YiiX, C92 family</fullName>
    </recommendedName>
</protein>
<dbReference type="EMBL" id="CP095072">
    <property type="protein sequence ID" value="UOQ50017.1"/>
    <property type="molecule type" value="Genomic_DNA"/>
</dbReference>
<dbReference type="SUPFAM" id="SSF54001">
    <property type="entry name" value="Cysteine proteinases"/>
    <property type="match status" value="1"/>
</dbReference>
<name>A0ABY4F035_9BACI</name>
<gene>
    <name evidence="1" type="ORF">MUN88_08125</name>
</gene>
<dbReference type="RefSeq" id="WP_244723156.1">
    <property type="nucleotide sequence ID" value="NZ_CP095072.1"/>
</dbReference>
<evidence type="ECO:0000313" key="1">
    <source>
        <dbReference type="EMBL" id="UOQ50017.1"/>
    </source>
</evidence>